<dbReference type="AlphaFoldDB" id="A0A6M1S9L5"/>
<dbReference type="InterPro" id="IPR029787">
    <property type="entry name" value="Nucleotide_cyclase"/>
</dbReference>
<sequence>MGSLDYVSLGADRAGIVSIRPIVPSSDIVQQLPGTEYLMVSVRYLAGSLLEEIQASTELFDLEFETSVASGDDRIRRPVLDADGRIVGFFSWVPEEPAYELITETAPVIAFGILAAALAVSILLRRLKRTSTKLEATEAKASYLAFHDPLTGIPNRALFEDRLDQALANMRRTGSMVALHYIDLDRFKHINDTLGHPAGDELIRTASKRLAALVDEVDTVARLGGDEFAIIQFQPHDVAAAEGLSQRVVESLSAPVPIAGVEALVGASVGVIVTADASADAADLMRQADIALYQAKDNGRGRYQLFAGEMDEAVKERHLLEIELRAALATGTGLALVYQPIFSSTDGSLSGVEALVRWNHPTRGLLAPNVFITLAEERGLIDQLGLWVLRSACLFVATSDLPWVAVNVSPMQFRSERFAQSVLTVLRETGISPHRLQIEITEGLLLQNSPVIQTILTELRASGIRIALDDFGTGYSSISYLRNHGIDKLKIDQSFTALLGKDPQIESIIKSIVDLGRSMNMVVTAEGVETPMQKSLLINIGCDELQGYLLSKPVPPEQLSSRKSLSFA</sequence>
<dbReference type="CDD" id="cd01949">
    <property type="entry name" value="GGDEF"/>
    <property type="match status" value="1"/>
</dbReference>
<dbReference type="InterPro" id="IPR001633">
    <property type="entry name" value="EAL_dom"/>
</dbReference>
<evidence type="ECO:0000259" key="2">
    <source>
        <dbReference type="PROSITE" id="PS50887"/>
    </source>
</evidence>
<organism evidence="3 4">
    <name type="scientific">Devosia aurantiaca</name>
    <dbReference type="NCBI Taxonomy" id="2714858"/>
    <lineage>
        <taxon>Bacteria</taxon>
        <taxon>Pseudomonadati</taxon>
        <taxon>Pseudomonadota</taxon>
        <taxon>Alphaproteobacteria</taxon>
        <taxon>Hyphomicrobiales</taxon>
        <taxon>Devosiaceae</taxon>
        <taxon>Devosia</taxon>
    </lineage>
</organism>
<evidence type="ECO:0000259" key="1">
    <source>
        <dbReference type="PROSITE" id="PS50883"/>
    </source>
</evidence>
<dbReference type="InterPro" id="IPR043128">
    <property type="entry name" value="Rev_trsase/Diguanyl_cyclase"/>
</dbReference>
<dbReference type="RefSeq" id="WP_164532752.1">
    <property type="nucleotide sequence ID" value="NZ_JAALFG010000001.1"/>
</dbReference>
<dbReference type="InterPro" id="IPR000160">
    <property type="entry name" value="GGDEF_dom"/>
</dbReference>
<dbReference type="InterPro" id="IPR035919">
    <property type="entry name" value="EAL_sf"/>
</dbReference>
<dbReference type="SUPFAM" id="SSF141868">
    <property type="entry name" value="EAL domain-like"/>
    <property type="match status" value="1"/>
</dbReference>
<dbReference type="Pfam" id="PF00563">
    <property type="entry name" value="EAL"/>
    <property type="match status" value="1"/>
</dbReference>
<keyword evidence="4" id="KW-1185">Reference proteome</keyword>
<name>A0A6M1S9L5_9HYPH</name>
<gene>
    <name evidence="3" type="ORF">G5575_01285</name>
</gene>
<dbReference type="EMBL" id="JAALFG010000001">
    <property type="protein sequence ID" value="NGP16497.1"/>
    <property type="molecule type" value="Genomic_DNA"/>
</dbReference>
<proteinExistence type="predicted"/>
<evidence type="ECO:0000313" key="3">
    <source>
        <dbReference type="EMBL" id="NGP16497.1"/>
    </source>
</evidence>
<reference evidence="3 4" key="2">
    <citation type="submission" date="2020-03" db="EMBL/GenBank/DDBJ databases">
        <title>Devosia chinhatensis sp. nov., isolated from a hexachlorocyclohexane (HCH) dump site in India.</title>
        <authorList>
            <person name="Kumar M."/>
            <person name="Lal R."/>
        </authorList>
    </citation>
    <scope>NUCLEOTIDE SEQUENCE [LARGE SCALE GENOMIC DNA]</scope>
    <source>
        <strain evidence="3 4">H239</strain>
    </source>
</reference>
<dbReference type="SMART" id="SM00267">
    <property type="entry name" value="GGDEF"/>
    <property type="match status" value="1"/>
</dbReference>
<dbReference type="SMART" id="SM00052">
    <property type="entry name" value="EAL"/>
    <property type="match status" value="1"/>
</dbReference>
<evidence type="ECO:0000313" key="4">
    <source>
        <dbReference type="Proteomes" id="UP000474802"/>
    </source>
</evidence>
<dbReference type="SUPFAM" id="SSF55073">
    <property type="entry name" value="Nucleotide cyclase"/>
    <property type="match status" value="1"/>
</dbReference>
<feature type="domain" description="GGDEF" evidence="2">
    <location>
        <begin position="175"/>
        <end position="308"/>
    </location>
</feature>
<dbReference type="Gene3D" id="3.20.20.450">
    <property type="entry name" value="EAL domain"/>
    <property type="match status" value="1"/>
</dbReference>
<dbReference type="PANTHER" id="PTHR44757:SF4">
    <property type="entry name" value="DIGUANYLATE CYCLASE DGCE-RELATED"/>
    <property type="match status" value="1"/>
</dbReference>
<dbReference type="Proteomes" id="UP000474802">
    <property type="component" value="Unassembled WGS sequence"/>
</dbReference>
<accession>A0A6M1S9L5</accession>
<dbReference type="Pfam" id="PF00990">
    <property type="entry name" value="GGDEF"/>
    <property type="match status" value="1"/>
</dbReference>
<reference evidence="3 4" key="1">
    <citation type="submission" date="2020-02" db="EMBL/GenBank/DDBJ databases">
        <authorList>
            <person name="Khan S.A."/>
            <person name="Jeon C.O."/>
            <person name="Chun B.H."/>
        </authorList>
    </citation>
    <scope>NUCLEOTIDE SEQUENCE [LARGE SCALE GENOMIC DNA]</scope>
    <source>
        <strain evidence="3 4">H239</strain>
    </source>
</reference>
<dbReference type="PROSITE" id="PS50883">
    <property type="entry name" value="EAL"/>
    <property type="match status" value="1"/>
</dbReference>
<dbReference type="PANTHER" id="PTHR44757">
    <property type="entry name" value="DIGUANYLATE CYCLASE DGCP"/>
    <property type="match status" value="1"/>
</dbReference>
<comment type="caution">
    <text evidence="3">The sequence shown here is derived from an EMBL/GenBank/DDBJ whole genome shotgun (WGS) entry which is preliminary data.</text>
</comment>
<dbReference type="NCBIfam" id="TIGR00254">
    <property type="entry name" value="GGDEF"/>
    <property type="match status" value="1"/>
</dbReference>
<dbReference type="PROSITE" id="PS50887">
    <property type="entry name" value="GGDEF"/>
    <property type="match status" value="1"/>
</dbReference>
<dbReference type="CDD" id="cd01948">
    <property type="entry name" value="EAL"/>
    <property type="match status" value="1"/>
</dbReference>
<protein>
    <submittedName>
        <fullName evidence="3">EAL domain-containing protein</fullName>
    </submittedName>
</protein>
<dbReference type="Gene3D" id="3.30.70.270">
    <property type="match status" value="1"/>
</dbReference>
<dbReference type="InterPro" id="IPR052155">
    <property type="entry name" value="Biofilm_reg_signaling"/>
</dbReference>
<feature type="domain" description="EAL" evidence="1">
    <location>
        <begin position="317"/>
        <end position="567"/>
    </location>
</feature>